<feature type="domain" description="Sulfatase-modifying factor enzyme-like" evidence="1">
    <location>
        <begin position="63"/>
        <end position="368"/>
    </location>
</feature>
<gene>
    <name evidence="2" type="ORF">GM921_05100</name>
</gene>
<dbReference type="Proteomes" id="UP000601055">
    <property type="component" value="Unassembled WGS sequence"/>
</dbReference>
<dbReference type="PANTHER" id="PTHR23150:SF19">
    <property type="entry name" value="FORMYLGLYCINE-GENERATING ENZYME"/>
    <property type="match status" value="1"/>
</dbReference>
<dbReference type="EMBL" id="WNXD01000001">
    <property type="protein sequence ID" value="MBB2144849.1"/>
    <property type="molecule type" value="Genomic_DNA"/>
</dbReference>
<dbReference type="Gene3D" id="3.90.1580.10">
    <property type="entry name" value="paralog of FGE (formylglycine-generating enzyme)"/>
    <property type="match status" value="1"/>
</dbReference>
<accession>A0A923DZJ6</accession>
<evidence type="ECO:0000259" key="1">
    <source>
        <dbReference type="Pfam" id="PF03781"/>
    </source>
</evidence>
<proteinExistence type="predicted"/>
<dbReference type="InterPro" id="IPR042095">
    <property type="entry name" value="SUMF_sf"/>
</dbReference>
<reference evidence="2" key="1">
    <citation type="submission" date="2019-11" db="EMBL/GenBank/DDBJ databases">
        <title>Description of Pedobacter sp. LMG 31464T.</title>
        <authorList>
            <person name="Carlier A."/>
            <person name="Qi S."/>
            <person name="Vandamme P."/>
        </authorList>
    </citation>
    <scope>NUCLEOTIDE SEQUENCE</scope>
    <source>
        <strain evidence="2">LMG 31464</strain>
    </source>
</reference>
<dbReference type="InterPro" id="IPR005532">
    <property type="entry name" value="SUMF_dom"/>
</dbReference>
<dbReference type="PROSITE" id="PS51257">
    <property type="entry name" value="PROKAR_LIPOPROTEIN"/>
    <property type="match status" value="1"/>
</dbReference>
<dbReference type="PANTHER" id="PTHR23150">
    <property type="entry name" value="SULFATASE MODIFYING FACTOR 1, 2"/>
    <property type="match status" value="1"/>
</dbReference>
<dbReference type="InterPro" id="IPR016187">
    <property type="entry name" value="CTDL_fold"/>
</dbReference>
<evidence type="ECO:0000313" key="2">
    <source>
        <dbReference type="EMBL" id="MBB2144849.1"/>
    </source>
</evidence>
<dbReference type="InterPro" id="IPR051043">
    <property type="entry name" value="Sulfatase_Mod_Factor_Kinase"/>
</dbReference>
<dbReference type="RefSeq" id="WP_182921521.1">
    <property type="nucleotide sequence ID" value="NZ_WNXD01000001.1"/>
</dbReference>
<comment type="caution">
    <text evidence="2">The sequence shown here is derived from an EMBL/GenBank/DDBJ whole genome shotgun (WGS) entry which is preliminary data.</text>
</comment>
<organism evidence="2 3">
    <name type="scientific">Pedobacter planticolens</name>
    <dbReference type="NCBI Taxonomy" id="2679964"/>
    <lineage>
        <taxon>Bacteria</taxon>
        <taxon>Pseudomonadati</taxon>
        <taxon>Bacteroidota</taxon>
        <taxon>Sphingobacteriia</taxon>
        <taxon>Sphingobacteriales</taxon>
        <taxon>Sphingobacteriaceae</taxon>
        <taxon>Pedobacter</taxon>
    </lineage>
</organism>
<sequence length="371" mass="41634">MTKGLYSIFFLFVISVFSCNRTTPKDEKTTAKSAMASCESNLPSRFGETNSSLDIKQGKADHKGMVWVKGGSFVMGSADKEGRADEFPRHKVELDGFWIDVTEVTNAQFSAFVKATGYITTAERKPDWEEIKKQVPPGTPKPPDSVLVASSLVFSPPNYAVNLNDASQWWSWEKGADWQHPQGPKSNIIGKDNYPVVQVSWNDAMAYCKWAGKRLPTEAEWEYAALGGLKDVSYPWGNEDIEKGKPKANTWQGNFPNKNTNWDGFYRLAAIKQFKPNGYGLFDMAGNVWEWCSDWYDYDYYETLKNTVSHNPTGPTKSNDPMEPLVPKRVVRGGSFMCNATYCKGYRVSSRMKTSADTGLEHTGFRCVAAK</sequence>
<dbReference type="AlphaFoldDB" id="A0A923DZJ6"/>
<dbReference type="GO" id="GO:0120147">
    <property type="term" value="F:formylglycine-generating oxidase activity"/>
    <property type="evidence" value="ECO:0007669"/>
    <property type="project" value="TreeGrafter"/>
</dbReference>
<evidence type="ECO:0000313" key="3">
    <source>
        <dbReference type="Proteomes" id="UP000601055"/>
    </source>
</evidence>
<keyword evidence="3" id="KW-1185">Reference proteome</keyword>
<protein>
    <submittedName>
        <fullName evidence="2">SUMF1/EgtB/PvdO family nonheme iron enzyme</fullName>
    </submittedName>
</protein>
<name>A0A923DZJ6_9SPHI</name>
<dbReference type="Pfam" id="PF03781">
    <property type="entry name" value="FGE-sulfatase"/>
    <property type="match status" value="1"/>
</dbReference>
<dbReference type="SUPFAM" id="SSF56436">
    <property type="entry name" value="C-type lectin-like"/>
    <property type="match status" value="1"/>
</dbReference>